<dbReference type="Proteomes" id="UP000637299">
    <property type="component" value="Unassembled WGS sequence"/>
</dbReference>
<dbReference type="EMBL" id="JACYFS010000003">
    <property type="protein sequence ID" value="MBD8083317.1"/>
    <property type="molecule type" value="Genomic_DNA"/>
</dbReference>
<evidence type="ECO:0008006" key="3">
    <source>
        <dbReference type="Google" id="ProtNLM"/>
    </source>
</evidence>
<organism evidence="1 2">
    <name type="scientific">Chryseobacterium caseinilyticum</name>
    <dbReference type="NCBI Taxonomy" id="2771428"/>
    <lineage>
        <taxon>Bacteria</taxon>
        <taxon>Pseudomonadati</taxon>
        <taxon>Bacteroidota</taxon>
        <taxon>Flavobacteriia</taxon>
        <taxon>Flavobacteriales</taxon>
        <taxon>Weeksellaceae</taxon>
        <taxon>Chryseobacterium group</taxon>
        <taxon>Chryseobacterium</taxon>
    </lineage>
</organism>
<reference evidence="1 2" key="1">
    <citation type="submission" date="2020-09" db="EMBL/GenBank/DDBJ databases">
        <title>Genome seq and assembly of Chryseobacterium sp.</title>
        <authorList>
            <person name="Chhetri G."/>
        </authorList>
    </citation>
    <scope>NUCLEOTIDE SEQUENCE [LARGE SCALE GENOMIC DNA]</scope>
    <source>
        <strain evidence="1 2">GCR10</strain>
    </source>
</reference>
<keyword evidence="2" id="KW-1185">Reference proteome</keyword>
<comment type="caution">
    <text evidence="1">The sequence shown here is derived from an EMBL/GenBank/DDBJ whole genome shotgun (WGS) entry which is preliminary data.</text>
</comment>
<name>A0ABR8ZDI9_9FLAO</name>
<accession>A0ABR8ZDI9</accession>
<protein>
    <recommendedName>
        <fullName evidence="3">Lipoprotein</fullName>
    </recommendedName>
</protein>
<gene>
    <name evidence="1" type="ORF">IC610_12915</name>
</gene>
<proteinExistence type="predicted"/>
<sequence length="163" mass="19199">MAPPLHHPKPLAVMLKQTIYILTILFLTGCNNSERKHAQNFVIFESDTKDKYIGFRPKKSQIDDAEQMLLDYLETKTKTNQTIFVTSLDKKVPLQDQLKYYKRRYFGQTNGEGEKTIKIEFVFVRCGGQDEWKKIGYTNVKTKDCWWSVKYSIDNDQIYDLKL</sequence>
<evidence type="ECO:0000313" key="1">
    <source>
        <dbReference type="EMBL" id="MBD8083317.1"/>
    </source>
</evidence>
<evidence type="ECO:0000313" key="2">
    <source>
        <dbReference type="Proteomes" id="UP000637299"/>
    </source>
</evidence>